<evidence type="ECO:0000256" key="4">
    <source>
        <dbReference type="ARBA" id="ARBA00022737"/>
    </source>
</evidence>
<dbReference type="PROSITE" id="PS50157">
    <property type="entry name" value="ZINC_FINGER_C2H2_2"/>
    <property type="match status" value="5"/>
</dbReference>
<evidence type="ECO:0000256" key="5">
    <source>
        <dbReference type="ARBA" id="ARBA00022771"/>
    </source>
</evidence>
<dbReference type="GO" id="GO:0008270">
    <property type="term" value="F:zinc ion binding"/>
    <property type="evidence" value="ECO:0007669"/>
    <property type="project" value="UniProtKB-KW"/>
</dbReference>
<feature type="compositionally biased region" description="Low complexity" evidence="12">
    <location>
        <begin position="103"/>
        <end position="116"/>
    </location>
</feature>
<evidence type="ECO:0000256" key="8">
    <source>
        <dbReference type="ARBA" id="ARBA00023125"/>
    </source>
</evidence>
<dbReference type="CDD" id="cd16449">
    <property type="entry name" value="RING-HC"/>
    <property type="match status" value="1"/>
</dbReference>
<dbReference type="SMART" id="SM00355">
    <property type="entry name" value="ZnF_C2H2"/>
    <property type="match status" value="7"/>
</dbReference>
<feature type="compositionally biased region" description="Basic and acidic residues" evidence="12">
    <location>
        <begin position="352"/>
        <end position="367"/>
    </location>
</feature>
<keyword evidence="5 11" id="KW-0863">Zinc-finger</keyword>
<feature type="domain" description="C2H2-type" evidence="13">
    <location>
        <begin position="534"/>
        <end position="561"/>
    </location>
</feature>
<evidence type="ECO:0000256" key="3">
    <source>
        <dbReference type="ARBA" id="ARBA00022723"/>
    </source>
</evidence>
<keyword evidence="3" id="KW-0479">Metal-binding</keyword>
<protein>
    <recommendedName>
        <fullName evidence="13">C2H2-type domain-containing protein</fullName>
    </recommendedName>
</protein>
<comment type="subcellular location">
    <subcellularLocation>
        <location evidence="1">Nucleus</location>
    </subcellularLocation>
</comment>
<evidence type="ECO:0000256" key="7">
    <source>
        <dbReference type="ARBA" id="ARBA00023015"/>
    </source>
</evidence>
<keyword evidence="7" id="KW-0805">Transcription regulation</keyword>
<dbReference type="InterPro" id="IPR036236">
    <property type="entry name" value="Znf_C2H2_sf"/>
</dbReference>
<feature type="region of interest" description="Disordered" evidence="12">
    <location>
        <begin position="970"/>
        <end position="998"/>
    </location>
</feature>
<feature type="region of interest" description="Disordered" evidence="12">
    <location>
        <begin position="867"/>
        <end position="897"/>
    </location>
</feature>
<feature type="compositionally biased region" description="Basic residues" evidence="12">
    <location>
        <begin position="153"/>
        <end position="167"/>
    </location>
</feature>
<feature type="compositionally biased region" description="Basic residues" evidence="12">
    <location>
        <begin position="384"/>
        <end position="393"/>
    </location>
</feature>
<evidence type="ECO:0000256" key="2">
    <source>
        <dbReference type="ARBA" id="ARBA00006991"/>
    </source>
</evidence>
<feature type="compositionally biased region" description="Polar residues" evidence="12">
    <location>
        <begin position="973"/>
        <end position="982"/>
    </location>
</feature>
<comment type="caution">
    <text evidence="14">The sequence shown here is derived from an EMBL/GenBank/DDBJ whole genome shotgun (WGS) entry which is preliminary data.</text>
</comment>
<keyword evidence="10" id="KW-0539">Nucleus</keyword>
<keyword evidence="8" id="KW-0238">DNA-binding</keyword>
<dbReference type="PROSITE" id="PS00028">
    <property type="entry name" value="ZINC_FINGER_C2H2_1"/>
    <property type="match status" value="5"/>
</dbReference>
<dbReference type="InterPro" id="IPR013087">
    <property type="entry name" value="Znf_C2H2_type"/>
</dbReference>
<gene>
    <name evidence="14" type="ORF">V1264_005814</name>
</gene>
<accession>A0AAN9G5U6</accession>
<dbReference type="InterPro" id="IPR050331">
    <property type="entry name" value="Zinc_finger"/>
</dbReference>
<evidence type="ECO:0000313" key="14">
    <source>
        <dbReference type="EMBL" id="KAK7096528.1"/>
    </source>
</evidence>
<dbReference type="AlphaFoldDB" id="A0AAN9G5U6"/>
<dbReference type="Pfam" id="PF00096">
    <property type="entry name" value="zf-C2H2"/>
    <property type="match status" value="3"/>
</dbReference>
<dbReference type="Pfam" id="PF12874">
    <property type="entry name" value="zf-met"/>
    <property type="match status" value="1"/>
</dbReference>
<feature type="region of interest" description="Disordered" evidence="12">
    <location>
        <begin position="352"/>
        <end position="477"/>
    </location>
</feature>
<dbReference type="Proteomes" id="UP001374579">
    <property type="component" value="Unassembled WGS sequence"/>
</dbReference>
<dbReference type="PANTHER" id="PTHR16515:SF49">
    <property type="entry name" value="GASTRULA ZINC FINGER PROTEIN XLCGF49.1-LIKE-RELATED"/>
    <property type="match status" value="1"/>
</dbReference>
<dbReference type="EMBL" id="JBAMIC010000014">
    <property type="protein sequence ID" value="KAK7096528.1"/>
    <property type="molecule type" value="Genomic_DNA"/>
</dbReference>
<evidence type="ECO:0000313" key="15">
    <source>
        <dbReference type="Proteomes" id="UP001374579"/>
    </source>
</evidence>
<feature type="compositionally biased region" description="Polar residues" evidence="12">
    <location>
        <begin position="142"/>
        <end position="151"/>
    </location>
</feature>
<feature type="compositionally biased region" description="Basic residues" evidence="12">
    <location>
        <begin position="260"/>
        <end position="270"/>
    </location>
</feature>
<organism evidence="14 15">
    <name type="scientific">Littorina saxatilis</name>
    <dbReference type="NCBI Taxonomy" id="31220"/>
    <lineage>
        <taxon>Eukaryota</taxon>
        <taxon>Metazoa</taxon>
        <taxon>Spiralia</taxon>
        <taxon>Lophotrochozoa</taxon>
        <taxon>Mollusca</taxon>
        <taxon>Gastropoda</taxon>
        <taxon>Caenogastropoda</taxon>
        <taxon>Littorinimorpha</taxon>
        <taxon>Littorinoidea</taxon>
        <taxon>Littorinidae</taxon>
        <taxon>Littorina</taxon>
    </lineage>
</organism>
<feature type="domain" description="C2H2-type" evidence="13">
    <location>
        <begin position="212"/>
        <end position="240"/>
    </location>
</feature>
<evidence type="ECO:0000256" key="12">
    <source>
        <dbReference type="SAM" id="MobiDB-lite"/>
    </source>
</evidence>
<keyword evidence="6" id="KW-0862">Zinc</keyword>
<evidence type="ECO:0000256" key="6">
    <source>
        <dbReference type="ARBA" id="ARBA00022833"/>
    </source>
</evidence>
<feature type="domain" description="C2H2-type" evidence="13">
    <location>
        <begin position="618"/>
        <end position="646"/>
    </location>
</feature>
<evidence type="ECO:0000256" key="11">
    <source>
        <dbReference type="PROSITE-ProRule" id="PRU00042"/>
    </source>
</evidence>
<dbReference type="FunFam" id="3.30.160.60:FF:001370">
    <property type="entry name" value="Zinc finger protein"/>
    <property type="match status" value="1"/>
</dbReference>
<evidence type="ECO:0000256" key="1">
    <source>
        <dbReference type="ARBA" id="ARBA00004123"/>
    </source>
</evidence>
<feature type="domain" description="C2H2-type" evidence="13">
    <location>
        <begin position="562"/>
        <end position="589"/>
    </location>
</feature>
<name>A0AAN9G5U6_9CAEN</name>
<sequence length="998" mass="110478">MQAEELEAQTGMEDDIGFPASFLQTASYHHWRGIGVTHHLQSDQEIACFLMKCYDDSAAGVLSVKKVCQVCRSPLRMVCDSCRKVKSDKKEDGLTSASERSSPDQFPQDSSSPDEQNSWIDSHKSPFLHKRPQRVSDVGGQESATNLQPAQPSKKRKHRDRLQRRTPQKNSAEVVGSDEEDSEYSPLVSSPTVKNARGRRGGLPAKRGNVSLTCGVCGRTLSSRQSLISHLHTQHSISSPGTDTQISRNAAKKTPTFHSAAKKTPRKKNAKNGEAESWSLTLSEEFRAVGVTHIKLETSDQTTLKSAGFTVSAEDDDRKTERFIQSEDVHKVQHSNSDTELEDYVNDTVKVEDVENESERDAEREGVAGKGRRSRAKAAAAVKKAGRRRRRGKPGAQTTTKAATADISQGRRRKGRSQTLPIDQEEGMHTAAITTDEDEESPHLGKKRLASFTDEEETGEFEVAREGARRRKRRTKPSTTEDVRLCEVCGESFTDRKLLYAHRQNCRSAVCRLCGREVKRLRTHMMRHLQHKRFQCPQCPKTFPFRTNLQQHMVYHNDERPHVCEVCGVRYREKARLNDHLRTHTGDKPFKCEQCDATFTRSRGLRDHMRVHTGEKPYACQVCGRQFSSTGNLAAHRRKVHKMEPLTSNHDPDRNTLWRRMQDRIAGGVILNDDGTAVESALRGVEVDVAQNEGAETVTNLTVSDIKVSPRQSVYSSEQAEEAVVTYRVTTHDNNIESVPVPTQFALEELSYDSVQSGSADRGKVIDKPTSSVTTSIRPTASFTDASVVRLVTSSHRPGEQLPVLSDTKPDFSGSNVNVAAAYQRMSNTNTNNLSNSVIRDGNMESNTFAASDLRYRDGVLHSVMNRGNSVMNRGNSVVNRGNSVMNRGNSVMNRGNSVMNRGNSVVNQGNGASNSMVDQGNRASDSIMNQGNNASNSVINEGHDASNRVMNPGNMHFDATVRTVPSGFSMGSPGTSPQVSGSAAYGEHYPGYTRHSL</sequence>
<reference evidence="14 15" key="1">
    <citation type="submission" date="2024-02" db="EMBL/GenBank/DDBJ databases">
        <title>Chromosome-scale genome assembly of the rough periwinkle Littorina saxatilis.</title>
        <authorList>
            <person name="De Jode A."/>
            <person name="Faria R."/>
            <person name="Formenti G."/>
            <person name="Sims Y."/>
            <person name="Smith T.P."/>
            <person name="Tracey A."/>
            <person name="Wood J.M.D."/>
            <person name="Zagrodzka Z.B."/>
            <person name="Johannesson K."/>
            <person name="Butlin R.K."/>
            <person name="Leder E.H."/>
        </authorList>
    </citation>
    <scope>NUCLEOTIDE SEQUENCE [LARGE SCALE GENOMIC DNA]</scope>
    <source>
        <strain evidence="14">Snail1</strain>
        <tissue evidence="14">Muscle</tissue>
    </source>
</reference>
<dbReference type="GO" id="GO:0010468">
    <property type="term" value="P:regulation of gene expression"/>
    <property type="evidence" value="ECO:0007669"/>
    <property type="project" value="TreeGrafter"/>
</dbReference>
<dbReference type="GO" id="GO:0003690">
    <property type="term" value="F:double-stranded DNA binding"/>
    <property type="evidence" value="ECO:0007669"/>
    <property type="project" value="UniProtKB-ARBA"/>
</dbReference>
<keyword evidence="4" id="KW-0677">Repeat</keyword>
<proteinExistence type="inferred from homology"/>
<dbReference type="FunFam" id="3.30.160.60:FF:000690">
    <property type="entry name" value="Zinc finger protein 354C"/>
    <property type="match status" value="1"/>
</dbReference>
<dbReference type="FunFam" id="3.30.160.60:FF:001480">
    <property type="entry name" value="Si:cabz01071911.3"/>
    <property type="match status" value="1"/>
</dbReference>
<feature type="compositionally biased region" description="Polar residues" evidence="12">
    <location>
        <begin position="234"/>
        <end position="248"/>
    </location>
</feature>
<feature type="domain" description="C2H2-type" evidence="13">
    <location>
        <begin position="590"/>
        <end position="617"/>
    </location>
</feature>
<dbReference type="Gene3D" id="3.30.160.60">
    <property type="entry name" value="Classic Zinc Finger"/>
    <property type="match status" value="4"/>
</dbReference>
<keyword evidence="9" id="KW-0804">Transcription</keyword>
<keyword evidence="15" id="KW-1185">Reference proteome</keyword>
<feature type="region of interest" description="Disordered" evidence="12">
    <location>
        <begin position="89"/>
        <end position="211"/>
    </location>
</feature>
<feature type="region of interest" description="Disordered" evidence="12">
    <location>
        <begin position="232"/>
        <end position="276"/>
    </location>
</feature>
<evidence type="ECO:0000259" key="13">
    <source>
        <dbReference type="PROSITE" id="PS50157"/>
    </source>
</evidence>
<dbReference type="SUPFAM" id="SSF57667">
    <property type="entry name" value="beta-beta-alpha zinc fingers"/>
    <property type="match status" value="2"/>
</dbReference>
<dbReference type="GO" id="GO:0005634">
    <property type="term" value="C:nucleus"/>
    <property type="evidence" value="ECO:0007669"/>
    <property type="project" value="UniProtKB-SubCell"/>
</dbReference>
<evidence type="ECO:0000256" key="9">
    <source>
        <dbReference type="ARBA" id="ARBA00023163"/>
    </source>
</evidence>
<comment type="similarity">
    <text evidence="2">Belongs to the krueppel C2H2-type zinc-finger protein family.</text>
</comment>
<evidence type="ECO:0000256" key="10">
    <source>
        <dbReference type="ARBA" id="ARBA00023242"/>
    </source>
</evidence>
<dbReference type="PANTHER" id="PTHR16515">
    <property type="entry name" value="PR DOMAIN ZINC FINGER PROTEIN"/>
    <property type="match status" value="1"/>
</dbReference>